<name>A0A1Y0I612_9GAMM</name>
<evidence type="ECO:0000256" key="1">
    <source>
        <dbReference type="SAM" id="MobiDB-lite"/>
    </source>
</evidence>
<feature type="compositionally biased region" description="Polar residues" evidence="1">
    <location>
        <begin position="125"/>
        <end position="137"/>
    </location>
</feature>
<gene>
    <name evidence="2" type="ORF">OLMES_1854</name>
</gene>
<evidence type="ECO:0000313" key="3">
    <source>
        <dbReference type="Proteomes" id="UP000196027"/>
    </source>
</evidence>
<dbReference type="Proteomes" id="UP000196027">
    <property type="component" value="Chromosome"/>
</dbReference>
<feature type="region of interest" description="Disordered" evidence="1">
    <location>
        <begin position="34"/>
        <end position="61"/>
    </location>
</feature>
<accession>A0A1Y0I612</accession>
<dbReference type="InterPro" id="IPR021973">
    <property type="entry name" value="SprA-related"/>
</dbReference>
<sequence length="337" mass="35044">MQAINAGVSLPVSSQGGVAISSQVAQTVAKPTLESSQFPTVSGVGGVASTNPVSVTVSLGNPSALESGAAQVYSLAEVRRAEAPPASATQGAEPTVDEGPAGDPVEENARGAQPVEGVRPEAQPNADSASGNAQSAQPDAASQEGRESAPDDSSSQRNSDSSSQRFSEAELQVIEQLKVRDREVRLHEAQHQAVGGQYAGSASFTYETGPNGVQYAVGGEVGISLSKVSGNPEATIAKMRTVRNAALAPAEPSSQDRAVAAQATQIILESQKEIALEKAEELKLQQQEREERREEQAERTTVPDSTAGIQTYENFIRLGQAYQASQAGATNSISEFV</sequence>
<feature type="compositionally biased region" description="Low complexity" evidence="1">
    <location>
        <begin position="151"/>
        <end position="166"/>
    </location>
</feature>
<dbReference type="KEGG" id="ome:OLMES_1854"/>
<keyword evidence="3" id="KW-1185">Reference proteome</keyword>
<dbReference type="EMBL" id="CP021425">
    <property type="protein sequence ID" value="ARU55928.1"/>
    <property type="molecule type" value="Genomic_DNA"/>
</dbReference>
<protein>
    <recommendedName>
        <fullName evidence="4">SprA-related family protein</fullName>
    </recommendedName>
</protein>
<dbReference type="Pfam" id="PF12118">
    <property type="entry name" value="SprA-related"/>
    <property type="match status" value="1"/>
</dbReference>
<organism evidence="2 3">
    <name type="scientific">Oleiphilus messinensis</name>
    <dbReference type="NCBI Taxonomy" id="141451"/>
    <lineage>
        <taxon>Bacteria</taxon>
        <taxon>Pseudomonadati</taxon>
        <taxon>Pseudomonadota</taxon>
        <taxon>Gammaproteobacteria</taxon>
        <taxon>Oceanospirillales</taxon>
        <taxon>Oleiphilaceae</taxon>
        <taxon>Oleiphilus</taxon>
    </lineage>
</organism>
<proteinExistence type="predicted"/>
<feature type="region of interest" description="Disordered" evidence="1">
    <location>
        <begin position="285"/>
        <end position="308"/>
    </location>
</feature>
<feature type="compositionally biased region" description="Basic and acidic residues" evidence="1">
    <location>
        <begin position="285"/>
        <end position="298"/>
    </location>
</feature>
<evidence type="ECO:0000313" key="2">
    <source>
        <dbReference type="EMBL" id="ARU55928.1"/>
    </source>
</evidence>
<dbReference type="AlphaFoldDB" id="A0A1Y0I612"/>
<feature type="region of interest" description="Disordered" evidence="1">
    <location>
        <begin position="79"/>
        <end position="169"/>
    </location>
</feature>
<reference evidence="2 3" key="1">
    <citation type="submission" date="2017-05" db="EMBL/GenBank/DDBJ databases">
        <title>Genomic insights into alkan degradation activity of Oleiphilus messinensis.</title>
        <authorList>
            <person name="Kozyavkin S.A."/>
            <person name="Slesarev A.I."/>
            <person name="Golyshin P.N."/>
            <person name="Korzhenkov A."/>
            <person name="Golyshina O.N."/>
            <person name="Toshchakov S.V."/>
        </authorList>
    </citation>
    <scope>NUCLEOTIDE SEQUENCE [LARGE SCALE GENOMIC DNA]</scope>
    <source>
        <strain evidence="2 3">ME102</strain>
    </source>
</reference>
<dbReference type="OrthoDB" id="9812722at2"/>
<evidence type="ECO:0008006" key="4">
    <source>
        <dbReference type="Google" id="ProtNLM"/>
    </source>
</evidence>
<feature type="compositionally biased region" description="Polar residues" evidence="1">
    <location>
        <begin position="48"/>
        <end position="61"/>
    </location>
</feature>